<feature type="domain" description="VWFA" evidence="1">
    <location>
        <begin position="83"/>
        <end position="256"/>
    </location>
</feature>
<dbReference type="InterPro" id="IPR036465">
    <property type="entry name" value="vWFA_dom_sf"/>
</dbReference>
<dbReference type="InterPro" id="IPR050525">
    <property type="entry name" value="ECM_Assembly_Org"/>
</dbReference>
<protein>
    <recommendedName>
        <fullName evidence="1">VWFA domain-containing protein</fullName>
    </recommendedName>
</protein>
<feature type="domain" description="VWFA" evidence="1">
    <location>
        <begin position="1"/>
        <end position="69"/>
    </location>
</feature>
<dbReference type="AlphaFoldDB" id="A0AA89BPQ0"/>
<dbReference type="SMART" id="SM00327">
    <property type="entry name" value="VWA"/>
    <property type="match status" value="1"/>
</dbReference>
<dbReference type="Pfam" id="PF00092">
    <property type="entry name" value="VWA"/>
    <property type="match status" value="2"/>
</dbReference>
<dbReference type="Proteomes" id="UP001186944">
    <property type="component" value="Unassembled WGS sequence"/>
</dbReference>
<sequence>MVVITSGHSQNLMATAAAAKQAHDNGIKVFAIGAGTQVNTQEMNSIALDQSSTFLLSNSDTLRLLKEELQKKTCEECHLKPADIIFVLDDSGSVGYNNFEKELQFVQGFAKEFDIGPLDVQIGVVTYSTSVHEYIRLNSNRDKQSLLYNINRLPYQSGLTRTADAINLTLYHGFSQPHGDRDSVTDVMMVITNGQSQDPRATAVAARKAHNAGIKTFAIGVGNRVKTTEMAAIASDKNHVFNMSNNDALRQLKDELRNKSCEAPPAFYNAFRTCLNAGVTLSRFKLPMATR</sequence>
<name>A0AA89BPQ0_PINIB</name>
<dbReference type="PROSITE" id="PS50234">
    <property type="entry name" value="VWFA"/>
    <property type="match status" value="2"/>
</dbReference>
<dbReference type="InterPro" id="IPR002035">
    <property type="entry name" value="VWF_A"/>
</dbReference>
<proteinExistence type="predicted"/>
<dbReference type="PRINTS" id="PR00453">
    <property type="entry name" value="VWFADOMAIN"/>
</dbReference>
<evidence type="ECO:0000313" key="3">
    <source>
        <dbReference type="Proteomes" id="UP001186944"/>
    </source>
</evidence>
<dbReference type="PANTHER" id="PTHR24020">
    <property type="entry name" value="COLLAGEN ALPHA"/>
    <property type="match status" value="1"/>
</dbReference>
<evidence type="ECO:0000313" key="2">
    <source>
        <dbReference type="EMBL" id="KAK3082954.1"/>
    </source>
</evidence>
<dbReference type="PANTHER" id="PTHR24020:SF87">
    <property type="entry name" value="COLLAGEN ALPHA-1(VI) CHAIN-LIKE"/>
    <property type="match status" value="1"/>
</dbReference>
<reference evidence="2" key="1">
    <citation type="submission" date="2019-08" db="EMBL/GenBank/DDBJ databases">
        <title>The improved chromosome-level genome for the pearl oyster Pinctada fucata martensii using PacBio sequencing and Hi-C.</title>
        <authorList>
            <person name="Zheng Z."/>
        </authorList>
    </citation>
    <scope>NUCLEOTIDE SEQUENCE</scope>
    <source>
        <strain evidence="2">ZZ-2019</strain>
        <tissue evidence="2">Adductor muscle</tissue>
    </source>
</reference>
<dbReference type="SUPFAM" id="SSF53300">
    <property type="entry name" value="vWA-like"/>
    <property type="match status" value="2"/>
</dbReference>
<organism evidence="2 3">
    <name type="scientific">Pinctada imbricata</name>
    <name type="common">Atlantic pearl-oyster</name>
    <name type="synonym">Pinctada martensii</name>
    <dbReference type="NCBI Taxonomy" id="66713"/>
    <lineage>
        <taxon>Eukaryota</taxon>
        <taxon>Metazoa</taxon>
        <taxon>Spiralia</taxon>
        <taxon>Lophotrochozoa</taxon>
        <taxon>Mollusca</taxon>
        <taxon>Bivalvia</taxon>
        <taxon>Autobranchia</taxon>
        <taxon>Pteriomorphia</taxon>
        <taxon>Pterioida</taxon>
        <taxon>Pterioidea</taxon>
        <taxon>Pteriidae</taxon>
        <taxon>Pinctada</taxon>
    </lineage>
</organism>
<gene>
    <name evidence="2" type="ORF">FSP39_009939</name>
</gene>
<evidence type="ECO:0000259" key="1">
    <source>
        <dbReference type="PROSITE" id="PS50234"/>
    </source>
</evidence>
<keyword evidence="3" id="KW-1185">Reference proteome</keyword>
<accession>A0AA89BPQ0</accession>
<comment type="caution">
    <text evidence="2">The sequence shown here is derived from an EMBL/GenBank/DDBJ whole genome shotgun (WGS) entry which is preliminary data.</text>
</comment>
<dbReference type="Gene3D" id="3.40.50.410">
    <property type="entry name" value="von Willebrand factor, type A domain"/>
    <property type="match status" value="2"/>
</dbReference>
<dbReference type="EMBL" id="VSWD01000014">
    <property type="protein sequence ID" value="KAK3082954.1"/>
    <property type="molecule type" value="Genomic_DNA"/>
</dbReference>